<sequence length="186" mass="19118">MTVADQASGAATEPLRAKSGWIVALGIVYLVAGAVALSSVAMATVISVFLVGVMMVVAGIAEVINALQVKSWGKFVLWLLLGALYVVAGILTFENPLLAAKLLTLLLGASLIASGIVKIVLGFSMKAGSSWGVVVLAGLVTVFVGAVIVAQWPVNSLYILGIFLAVDLIFTGVGWISIGLGLKPRP</sequence>
<evidence type="ECO:0000313" key="2">
    <source>
        <dbReference type="EMBL" id="GEP58239.1"/>
    </source>
</evidence>
<dbReference type="EMBL" id="BKAJ01000096">
    <property type="protein sequence ID" value="GEP58239.1"/>
    <property type="molecule type" value="Genomic_DNA"/>
</dbReference>
<dbReference type="PANTHER" id="PTHR34989">
    <property type="entry name" value="PROTEIN HDED"/>
    <property type="match status" value="1"/>
</dbReference>
<feature type="transmembrane region" description="Helical" evidence="1">
    <location>
        <begin position="99"/>
        <end position="121"/>
    </location>
</feature>
<dbReference type="Pfam" id="PF03729">
    <property type="entry name" value="DUF308"/>
    <property type="match status" value="1"/>
</dbReference>
<dbReference type="Proteomes" id="UP000321058">
    <property type="component" value="Unassembled WGS sequence"/>
</dbReference>
<dbReference type="InterPro" id="IPR052712">
    <property type="entry name" value="Acid_resist_chaperone_HdeD"/>
</dbReference>
<keyword evidence="3" id="KW-1185">Reference proteome</keyword>
<comment type="caution">
    <text evidence="2">The sequence shown here is derived from an EMBL/GenBank/DDBJ whole genome shotgun (WGS) entry which is preliminary data.</text>
</comment>
<dbReference type="OrthoDB" id="9815400at2"/>
<organism evidence="2 3">
    <name type="scientific">Reyranella soli</name>
    <dbReference type="NCBI Taxonomy" id="1230389"/>
    <lineage>
        <taxon>Bacteria</taxon>
        <taxon>Pseudomonadati</taxon>
        <taxon>Pseudomonadota</taxon>
        <taxon>Alphaproteobacteria</taxon>
        <taxon>Hyphomicrobiales</taxon>
        <taxon>Reyranellaceae</taxon>
        <taxon>Reyranella</taxon>
    </lineage>
</organism>
<dbReference type="InterPro" id="IPR005325">
    <property type="entry name" value="DUF308_memb"/>
</dbReference>
<gene>
    <name evidence="2" type="ORF">RSO01_54050</name>
</gene>
<feature type="transmembrane region" description="Helical" evidence="1">
    <location>
        <begin position="75"/>
        <end position="93"/>
    </location>
</feature>
<proteinExistence type="predicted"/>
<name>A0A512NH07_9HYPH</name>
<protein>
    <recommendedName>
        <fullName evidence="4">HdeD protein</fullName>
    </recommendedName>
</protein>
<dbReference type="PANTHER" id="PTHR34989:SF1">
    <property type="entry name" value="PROTEIN HDED"/>
    <property type="match status" value="1"/>
</dbReference>
<keyword evidence="1" id="KW-0812">Transmembrane</keyword>
<feature type="transmembrane region" description="Helical" evidence="1">
    <location>
        <begin position="43"/>
        <end position="63"/>
    </location>
</feature>
<feature type="transmembrane region" description="Helical" evidence="1">
    <location>
        <begin position="133"/>
        <end position="152"/>
    </location>
</feature>
<feature type="transmembrane region" description="Helical" evidence="1">
    <location>
        <begin position="158"/>
        <end position="182"/>
    </location>
</feature>
<keyword evidence="1" id="KW-1133">Transmembrane helix</keyword>
<dbReference type="GO" id="GO:0005886">
    <property type="term" value="C:plasma membrane"/>
    <property type="evidence" value="ECO:0007669"/>
    <property type="project" value="TreeGrafter"/>
</dbReference>
<reference evidence="2 3" key="1">
    <citation type="submission" date="2019-07" db="EMBL/GenBank/DDBJ databases">
        <title>Whole genome shotgun sequence of Reyranella soli NBRC 108950.</title>
        <authorList>
            <person name="Hosoyama A."/>
            <person name="Uohara A."/>
            <person name="Ohji S."/>
            <person name="Ichikawa N."/>
        </authorList>
    </citation>
    <scope>NUCLEOTIDE SEQUENCE [LARGE SCALE GENOMIC DNA]</scope>
    <source>
        <strain evidence="2 3">NBRC 108950</strain>
    </source>
</reference>
<evidence type="ECO:0000256" key="1">
    <source>
        <dbReference type="SAM" id="Phobius"/>
    </source>
</evidence>
<dbReference type="AlphaFoldDB" id="A0A512NH07"/>
<evidence type="ECO:0000313" key="3">
    <source>
        <dbReference type="Proteomes" id="UP000321058"/>
    </source>
</evidence>
<accession>A0A512NH07</accession>
<dbReference type="RefSeq" id="WP_147153282.1">
    <property type="nucleotide sequence ID" value="NZ_BKAJ01000096.1"/>
</dbReference>
<evidence type="ECO:0008006" key="4">
    <source>
        <dbReference type="Google" id="ProtNLM"/>
    </source>
</evidence>
<keyword evidence="1" id="KW-0472">Membrane</keyword>
<feature type="transmembrane region" description="Helical" evidence="1">
    <location>
        <begin position="20"/>
        <end position="37"/>
    </location>
</feature>